<dbReference type="InterPro" id="IPR039421">
    <property type="entry name" value="Type_1_exporter"/>
</dbReference>
<evidence type="ECO:0000256" key="7">
    <source>
        <dbReference type="ARBA" id="ARBA00023136"/>
    </source>
</evidence>
<evidence type="ECO:0000256" key="2">
    <source>
        <dbReference type="ARBA" id="ARBA00007577"/>
    </source>
</evidence>
<keyword evidence="13" id="KW-1185">Reference proteome</keyword>
<keyword evidence="7 9" id="KW-0472">Membrane</keyword>
<dbReference type="Proteomes" id="UP000027730">
    <property type="component" value="Unassembled WGS sequence"/>
</dbReference>
<evidence type="ECO:0000256" key="4">
    <source>
        <dbReference type="ARBA" id="ARBA00022741"/>
    </source>
</evidence>
<organism evidence="12 13">
    <name type="scientific">Aureobasidium namibiae CBS 147.97</name>
    <dbReference type="NCBI Taxonomy" id="1043004"/>
    <lineage>
        <taxon>Eukaryota</taxon>
        <taxon>Fungi</taxon>
        <taxon>Dikarya</taxon>
        <taxon>Ascomycota</taxon>
        <taxon>Pezizomycotina</taxon>
        <taxon>Dothideomycetes</taxon>
        <taxon>Dothideomycetidae</taxon>
        <taxon>Dothideales</taxon>
        <taxon>Saccotheciaceae</taxon>
        <taxon>Aureobasidium</taxon>
    </lineage>
</organism>
<dbReference type="PANTHER" id="PTHR43394">
    <property type="entry name" value="ATP-DEPENDENT PERMEASE MDL1, MITOCHONDRIAL"/>
    <property type="match status" value="1"/>
</dbReference>
<feature type="transmembrane region" description="Helical" evidence="9">
    <location>
        <begin position="806"/>
        <end position="832"/>
    </location>
</feature>
<dbReference type="InterPro" id="IPR027417">
    <property type="entry name" value="P-loop_NTPase"/>
</dbReference>
<dbReference type="PROSITE" id="PS00211">
    <property type="entry name" value="ABC_TRANSPORTER_1"/>
    <property type="match status" value="2"/>
</dbReference>
<feature type="compositionally biased region" description="Basic and acidic residues" evidence="8">
    <location>
        <begin position="644"/>
        <end position="655"/>
    </location>
</feature>
<dbReference type="OrthoDB" id="6500128at2759"/>
<dbReference type="InterPro" id="IPR011527">
    <property type="entry name" value="ABC1_TM_dom"/>
</dbReference>
<protein>
    <submittedName>
        <fullName evidence="12">Multidrug resistance protein 1, 2, 3</fullName>
    </submittedName>
</protein>
<dbReference type="InterPro" id="IPR003593">
    <property type="entry name" value="AAA+_ATPase"/>
</dbReference>
<dbReference type="CDD" id="cd03249">
    <property type="entry name" value="ABC_MTABC3_MDL1_MDL2"/>
    <property type="match status" value="1"/>
</dbReference>
<feature type="transmembrane region" description="Helical" evidence="9">
    <location>
        <begin position="838"/>
        <end position="856"/>
    </location>
</feature>
<dbReference type="FunFam" id="3.40.50.300:FF:000251">
    <property type="entry name" value="ABC transporter B family member 19"/>
    <property type="match status" value="1"/>
</dbReference>
<evidence type="ECO:0000313" key="13">
    <source>
        <dbReference type="Proteomes" id="UP000027730"/>
    </source>
</evidence>
<dbReference type="PROSITE" id="PS50893">
    <property type="entry name" value="ABC_TRANSPORTER_2"/>
    <property type="match status" value="2"/>
</dbReference>
<evidence type="ECO:0000256" key="3">
    <source>
        <dbReference type="ARBA" id="ARBA00022692"/>
    </source>
</evidence>
<proteinExistence type="inferred from homology"/>
<feature type="transmembrane region" description="Helical" evidence="9">
    <location>
        <begin position="694"/>
        <end position="715"/>
    </location>
</feature>
<feature type="domain" description="ABC transmembrane type-1" evidence="11">
    <location>
        <begin position="695"/>
        <end position="982"/>
    </location>
</feature>
<comment type="subcellular location">
    <subcellularLocation>
        <location evidence="1">Membrane</location>
        <topology evidence="1">Multi-pass membrane protein</topology>
    </subcellularLocation>
</comment>
<comment type="similarity">
    <text evidence="2">Belongs to the ABC transporter superfamily. ABCB family. Multidrug resistance exporter (TC 3.A.1.201) subfamily.</text>
</comment>
<dbReference type="Pfam" id="PF00005">
    <property type="entry name" value="ABC_tran"/>
    <property type="match status" value="2"/>
</dbReference>
<feature type="transmembrane region" description="Helical" evidence="9">
    <location>
        <begin position="316"/>
        <end position="336"/>
    </location>
</feature>
<dbReference type="CDD" id="cd18578">
    <property type="entry name" value="ABC_6TM_Pgp_ABCB1_D2_like"/>
    <property type="match status" value="1"/>
</dbReference>
<feature type="region of interest" description="Disordered" evidence="8">
    <location>
        <begin position="643"/>
        <end position="664"/>
    </location>
</feature>
<evidence type="ECO:0000259" key="10">
    <source>
        <dbReference type="PROSITE" id="PS50893"/>
    </source>
</evidence>
<keyword evidence="3 9" id="KW-0812">Transmembrane</keyword>
<dbReference type="AlphaFoldDB" id="A0A074XAR7"/>
<evidence type="ECO:0000256" key="6">
    <source>
        <dbReference type="ARBA" id="ARBA00022989"/>
    </source>
</evidence>
<evidence type="ECO:0000259" key="11">
    <source>
        <dbReference type="PROSITE" id="PS50929"/>
    </source>
</evidence>
<dbReference type="InterPro" id="IPR003439">
    <property type="entry name" value="ABC_transporter-like_ATP-bd"/>
</dbReference>
<feature type="transmembrane region" description="Helical" evidence="9">
    <location>
        <begin position="103"/>
        <end position="126"/>
    </location>
</feature>
<feature type="transmembrane region" description="Helical" evidence="9">
    <location>
        <begin position="176"/>
        <end position="196"/>
    </location>
</feature>
<evidence type="ECO:0000313" key="12">
    <source>
        <dbReference type="EMBL" id="KEQ71721.1"/>
    </source>
</evidence>
<dbReference type="GeneID" id="25413824"/>
<dbReference type="SMART" id="SM00382">
    <property type="entry name" value="AAA"/>
    <property type="match status" value="2"/>
</dbReference>
<accession>A0A074XAR7</accession>
<keyword evidence="5" id="KW-0067">ATP-binding</keyword>
<keyword evidence="4" id="KW-0547">Nucleotide-binding</keyword>
<dbReference type="EMBL" id="KL584713">
    <property type="protein sequence ID" value="KEQ71721.1"/>
    <property type="molecule type" value="Genomic_DNA"/>
</dbReference>
<dbReference type="STRING" id="1043004.A0A074XAR7"/>
<feature type="domain" description="ABC transporter" evidence="10">
    <location>
        <begin position="1022"/>
        <end position="1259"/>
    </location>
</feature>
<dbReference type="GO" id="GO:0090374">
    <property type="term" value="P:oligopeptide export from mitochondrion"/>
    <property type="evidence" value="ECO:0007669"/>
    <property type="project" value="TreeGrafter"/>
</dbReference>
<feature type="domain" description="ABC transporter" evidence="10">
    <location>
        <begin position="379"/>
        <end position="622"/>
    </location>
</feature>
<feature type="transmembrane region" description="Helical" evidence="9">
    <location>
        <begin position="38"/>
        <end position="61"/>
    </location>
</feature>
<sequence length="1262" mass="138449">MSDSEKASVTNSTGEVAKTQGWAAYFRMFQYADRLSKFLYGIGVLCMATSGTALPLLDLIFGQFVNTFNVSIDGPLSEHKVDFAQGNITVSHFRSEIAKASLYLVYLAIAKLIVFYVGTVTISFAAMRTVRALRIDCVDKTLRQEIAFFDIGDTGAIAVKLNTFSSHIQLGIAEKLGLVVQAIAALITAFIVALAVQWKLALITICIIPAIVITTGIGVAIDASQENRCMKLYAKAGSFAAETFSSIRVVHAYWSQPRMIERHNQILEDARREGLRKSLNWGLLYANEFFFVYAGYGLAFWQGIHMYANGEIEAPGKIITVIFAVLVAAQSVTQVAPQMQVIAKAASSAEELLEVIDRKSLLDPLNNKGERPESIQGEIELTAINFAYPSRPDVRVLDNFSLKVSAKSTIALVGASGSGKSTIVGLMERWYEPESGTIKIDGRDVRDLDVQWLRTQVRFVQQEPVLFNTTIYQNVRLGLVGAADLPENEIEARVVEACRDANADSFIRNLPDGYQTVVGERASRLSGGQKQRIAIARSIISNPSILLLDEATSALDPEAEHQVQSALDRLQGSRTTVVIAHKLSTVKNADRIVVLDKGVIKEQGTHAELLDQKGAYYRLVMAQDLGNNDNSAIEMYEAIAPDSPDNRGLSRKDSHGVGQEVSKPLEDGGHTMGYGLLKCFGIVIQERRDCWANLFIIAIACVVGGLTYPALAVLISRLITTFQLQGSELTNRGDFYALMLFVVAIINGILYFVAGYVSNLVVQVISRQYREDMFKNTIYQDMEYFDQPENGTGAIVSRLSQAPSNLLELIGITSALLLIVLIMLVSSAVTAIVFGWKLGLVAVFTIMVPVVGMGYCRLKMEIRLEEATERLFSDSAATASEAVSAIRTVASLALEQYVINTYQSQLKNITKRSSKMLLTTNLFFAVAQAIEFAAMALALWYGARLISYGEYSTNQFFTVFIAVVFAAEGSVQFIAYSTSLSKARAGANEILWLRSQTPRIGMHDYCSQTHINEKEPENSATFELEQVGFAYSTRPENTIIRGLDIEVHPGEFVAFVGASGCGKSTVVSLLERFYEPSAGKVKHHDKELKNYCPRKYRDGISYVQQEPSLFDTSVRENILLGSIDTASEAEVEAACRQANIWDFVSSLPEGLETACGAGGTGLSGGQRQRISIARALIRQPRVLLLDEATSALDTESEKLVQAAIAQASTGRTTIAIAHRLSTIKDADRIFVLNQGTVVEQGTHVELLERRGVYYKLCQSQSL</sequence>
<feature type="transmembrane region" description="Helical" evidence="9">
    <location>
        <begin position="955"/>
        <end position="976"/>
    </location>
</feature>
<dbReference type="InterPro" id="IPR036640">
    <property type="entry name" value="ABC1_TM_sf"/>
</dbReference>
<feature type="transmembrane region" description="Helical" evidence="9">
    <location>
        <begin position="735"/>
        <end position="765"/>
    </location>
</feature>
<dbReference type="GO" id="GO:0005524">
    <property type="term" value="F:ATP binding"/>
    <property type="evidence" value="ECO:0007669"/>
    <property type="project" value="UniProtKB-KW"/>
</dbReference>
<dbReference type="PROSITE" id="PS50929">
    <property type="entry name" value="ABC_TM1F"/>
    <property type="match status" value="2"/>
</dbReference>
<dbReference type="Pfam" id="PF00664">
    <property type="entry name" value="ABC_membrane"/>
    <property type="match status" value="2"/>
</dbReference>
<evidence type="ECO:0000256" key="5">
    <source>
        <dbReference type="ARBA" id="ARBA00022840"/>
    </source>
</evidence>
<evidence type="ECO:0000256" key="9">
    <source>
        <dbReference type="SAM" id="Phobius"/>
    </source>
</evidence>
<dbReference type="CDD" id="cd18577">
    <property type="entry name" value="ABC_6TM_Pgp_ABCB1_D1_like"/>
    <property type="match status" value="1"/>
</dbReference>
<feature type="transmembrane region" description="Helical" evidence="9">
    <location>
        <begin position="281"/>
        <end position="304"/>
    </location>
</feature>
<dbReference type="GO" id="GO:0015421">
    <property type="term" value="F:ABC-type oligopeptide transporter activity"/>
    <property type="evidence" value="ECO:0007669"/>
    <property type="project" value="TreeGrafter"/>
</dbReference>
<dbReference type="InterPro" id="IPR017871">
    <property type="entry name" value="ABC_transporter-like_CS"/>
</dbReference>
<reference evidence="12 13" key="1">
    <citation type="journal article" date="2014" name="BMC Genomics">
        <title>Genome sequencing of four Aureobasidium pullulans varieties: biotechnological potential, stress tolerance, and description of new species.</title>
        <authorList>
            <person name="Gostin Ar C."/>
            <person name="Ohm R.A."/>
            <person name="Kogej T."/>
            <person name="Sonjak S."/>
            <person name="Turk M."/>
            <person name="Zajc J."/>
            <person name="Zalar P."/>
            <person name="Grube M."/>
            <person name="Sun H."/>
            <person name="Han J."/>
            <person name="Sharma A."/>
            <person name="Chiniquy J."/>
            <person name="Ngan C.Y."/>
            <person name="Lipzen A."/>
            <person name="Barry K."/>
            <person name="Grigoriev I.V."/>
            <person name="Gunde-Cimerman N."/>
        </authorList>
    </citation>
    <scope>NUCLEOTIDE SEQUENCE [LARGE SCALE GENOMIC DNA]</scope>
    <source>
        <strain evidence="12 13">CBS 147.97</strain>
    </source>
</reference>
<dbReference type="GO" id="GO:0016887">
    <property type="term" value="F:ATP hydrolysis activity"/>
    <property type="evidence" value="ECO:0007669"/>
    <property type="project" value="InterPro"/>
</dbReference>
<dbReference type="SUPFAM" id="SSF52540">
    <property type="entry name" value="P-loop containing nucleoside triphosphate hydrolases"/>
    <property type="match status" value="2"/>
</dbReference>
<gene>
    <name evidence="12" type="ORF">M436DRAFT_65203</name>
</gene>
<dbReference type="HOGENOM" id="CLU_000604_17_8_1"/>
<keyword evidence="6 9" id="KW-1133">Transmembrane helix</keyword>
<dbReference type="Gene3D" id="1.20.1560.10">
    <property type="entry name" value="ABC transporter type 1, transmembrane domain"/>
    <property type="match status" value="1"/>
</dbReference>
<dbReference type="PANTHER" id="PTHR43394:SF27">
    <property type="entry name" value="ATP-DEPENDENT TRANSLOCASE ABCB1-LIKE"/>
    <property type="match status" value="1"/>
</dbReference>
<feature type="transmembrane region" description="Helical" evidence="9">
    <location>
        <begin position="202"/>
        <end position="221"/>
    </location>
</feature>
<feature type="transmembrane region" description="Helical" evidence="9">
    <location>
        <begin position="922"/>
        <end position="943"/>
    </location>
</feature>
<evidence type="ECO:0000256" key="1">
    <source>
        <dbReference type="ARBA" id="ARBA00004141"/>
    </source>
</evidence>
<name>A0A074XAR7_9PEZI</name>
<dbReference type="RefSeq" id="XP_013425937.1">
    <property type="nucleotide sequence ID" value="XM_013570483.1"/>
</dbReference>
<dbReference type="SUPFAM" id="SSF90123">
    <property type="entry name" value="ABC transporter transmembrane region"/>
    <property type="match status" value="2"/>
</dbReference>
<dbReference type="Gene3D" id="3.40.50.300">
    <property type="entry name" value="P-loop containing nucleotide triphosphate hydrolases"/>
    <property type="match status" value="2"/>
</dbReference>
<dbReference type="FunFam" id="3.40.50.300:FF:000913">
    <property type="entry name" value="ABC multidrug transporter SitT"/>
    <property type="match status" value="1"/>
</dbReference>
<feature type="domain" description="ABC transmembrane type-1" evidence="11">
    <location>
        <begin position="42"/>
        <end position="344"/>
    </location>
</feature>
<dbReference type="GO" id="GO:0005743">
    <property type="term" value="C:mitochondrial inner membrane"/>
    <property type="evidence" value="ECO:0007669"/>
    <property type="project" value="TreeGrafter"/>
</dbReference>
<evidence type="ECO:0000256" key="8">
    <source>
        <dbReference type="SAM" id="MobiDB-lite"/>
    </source>
</evidence>